<dbReference type="AlphaFoldDB" id="A0A6J2XA81"/>
<dbReference type="PROSITE" id="PS50076">
    <property type="entry name" value="DNAJ_2"/>
    <property type="match status" value="1"/>
</dbReference>
<dbReference type="GeneID" id="115876484"/>
<feature type="repeat" description="TPR" evidence="6">
    <location>
        <begin position="114"/>
        <end position="147"/>
    </location>
</feature>
<sequence length="503" mass="58133">MVNPGILYSVLDNMHHSIWLTFAPYLAFIAFEALIHASEGLSQSEIDKHLQLGKEYLSKGQLADALTHYHSAVDGDPTNYLTYFKRGTVYLALGKSKNALGDFDKVIELKPDFVAARINRGQLYLKQADYDLAQLDFYNVLKIDPYNVEANDLLQKIDPAKERKRSAEYYYGHDDYNSAIHYLSEAIEVSPWATDLYKFRSELHLKLGDDMAAISDIRTATKLGNDNTDDFLELSQMLYKVGHATDSLKAIRECLKLDPEHKNCFAFYKKIKNVVKYLTDADLANENKEYVRCIESANKVLKQEKEIQPIIFEANRFLCSCYVNTEQSEEAISACSDALQINEESNVYCDRAEAYLQTEMYDDAIRDYRAALEIDRHLDRAKEGLNKAENRQKQAEKRDYYKILDVKRTATKKEIVKAYRKAAQKWHPDNYQTDEKMKKIAEKKFIDIAAAKEVLTDEEKRRQYDNGEDPLDPESGKNPNMHANFHNFQGFHGSPFQFRFHFN</sequence>
<dbReference type="Pfam" id="PF13414">
    <property type="entry name" value="TPR_11"/>
    <property type="match status" value="1"/>
</dbReference>
<dbReference type="Proteomes" id="UP000504635">
    <property type="component" value="Unplaced"/>
</dbReference>
<dbReference type="RefSeq" id="XP_030748142.1">
    <property type="nucleotide sequence ID" value="XM_030892282.1"/>
</dbReference>
<evidence type="ECO:0000259" key="9">
    <source>
        <dbReference type="PROSITE" id="PS50076"/>
    </source>
</evidence>
<dbReference type="Gene3D" id="1.10.287.110">
    <property type="entry name" value="DnaJ domain"/>
    <property type="match status" value="1"/>
</dbReference>
<dbReference type="InterPro" id="IPR019734">
    <property type="entry name" value="TPR_rpt"/>
</dbReference>
<dbReference type="Pfam" id="PF00226">
    <property type="entry name" value="DnaJ"/>
    <property type="match status" value="1"/>
</dbReference>
<dbReference type="GO" id="GO:0034975">
    <property type="term" value="P:protein folding in endoplasmic reticulum"/>
    <property type="evidence" value="ECO:0007669"/>
    <property type="project" value="TreeGrafter"/>
</dbReference>
<evidence type="ECO:0000256" key="3">
    <source>
        <dbReference type="ARBA" id="ARBA00022737"/>
    </source>
</evidence>
<dbReference type="Pfam" id="PF00515">
    <property type="entry name" value="TPR_1"/>
    <property type="match status" value="1"/>
</dbReference>
<comment type="subcellular location">
    <subcellularLocation>
        <location evidence="1">Endoplasmic reticulum lumen</location>
    </subcellularLocation>
</comment>
<dbReference type="GO" id="GO:0051787">
    <property type="term" value="F:misfolded protein binding"/>
    <property type="evidence" value="ECO:0007669"/>
    <property type="project" value="TreeGrafter"/>
</dbReference>
<dbReference type="OrthoDB" id="1726119at2759"/>
<name>A0A6J2XA81_SITOR</name>
<evidence type="ECO:0000256" key="7">
    <source>
        <dbReference type="SAM" id="Coils"/>
    </source>
</evidence>
<evidence type="ECO:0000313" key="10">
    <source>
        <dbReference type="Proteomes" id="UP000504635"/>
    </source>
</evidence>
<evidence type="ECO:0000256" key="4">
    <source>
        <dbReference type="ARBA" id="ARBA00022803"/>
    </source>
</evidence>
<keyword evidence="3" id="KW-0677">Repeat</keyword>
<evidence type="ECO:0000256" key="6">
    <source>
        <dbReference type="PROSITE-ProRule" id="PRU00339"/>
    </source>
</evidence>
<gene>
    <name evidence="11" type="primary">LOC115876484</name>
</gene>
<evidence type="ECO:0000313" key="11">
    <source>
        <dbReference type="RefSeq" id="XP_030748142.1"/>
    </source>
</evidence>
<dbReference type="InterPro" id="IPR036869">
    <property type="entry name" value="J_dom_sf"/>
</dbReference>
<evidence type="ECO:0000256" key="8">
    <source>
        <dbReference type="SAM" id="MobiDB-lite"/>
    </source>
</evidence>
<dbReference type="CDD" id="cd06257">
    <property type="entry name" value="DnaJ"/>
    <property type="match status" value="1"/>
</dbReference>
<dbReference type="SUPFAM" id="SSF48452">
    <property type="entry name" value="TPR-like"/>
    <property type="match status" value="1"/>
</dbReference>
<dbReference type="FunFam" id="1.25.40.10:FF:000224">
    <property type="entry name" value="DnaJ and TPR domain protein"/>
    <property type="match status" value="1"/>
</dbReference>
<keyword evidence="5" id="KW-0256">Endoplasmic reticulum</keyword>
<protein>
    <submittedName>
        <fullName evidence="11">DnaJ homolog subfamily C member 3</fullName>
    </submittedName>
</protein>
<evidence type="ECO:0000256" key="1">
    <source>
        <dbReference type="ARBA" id="ARBA00004319"/>
    </source>
</evidence>
<feature type="domain" description="J" evidence="9">
    <location>
        <begin position="399"/>
        <end position="468"/>
    </location>
</feature>
<feature type="repeat" description="TPR" evidence="6">
    <location>
        <begin position="80"/>
        <end position="113"/>
    </location>
</feature>
<dbReference type="SUPFAM" id="SSF46565">
    <property type="entry name" value="Chaperone J-domain"/>
    <property type="match status" value="1"/>
</dbReference>
<dbReference type="GO" id="GO:0005788">
    <property type="term" value="C:endoplasmic reticulum lumen"/>
    <property type="evidence" value="ECO:0007669"/>
    <property type="project" value="UniProtKB-SubCell"/>
</dbReference>
<dbReference type="InterPro" id="IPR001623">
    <property type="entry name" value="DnaJ_domain"/>
</dbReference>
<dbReference type="Gene3D" id="1.25.40.10">
    <property type="entry name" value="Tetratricopeptide repeat domain"/>
    <property type="match status" value="1"/>
</dbReference>
<feature type="repeat" description="TPR" evidence="6">
    <location>
        <begin position="345"/>
        <end position="378"/>
    </location>
</feature>
<dbReference type="InterPro" id="IPR011990">
    <property type="entry name" value="TPR-like_helical_dom_sf"/>
</dbReference>
<feature type="coiled-coil region" evidence="7">
    <location>
        <begin position="371"/>
        <end position="398"/>
    </location>
</feature>
<feature type="repeat" description="TPR" evidence="6">
    <location>
        <begin position="46"/>
        <end position="79"/>
    </location>
</feature>
<feature type="region of interest" description="Disordered" evidence="8">
    <location>
        <begin position="458"/>
        <end position="488"/>
    </location>
</feature>
<dbReference type="FunCoup" id="A0A6J2XA81">
    <property type="interactions" value="1910"/>
</dbReference>
<keyword evidence="2" id="KW-0732">Signal</keyword>
<dbReference type="PANTHER" id="PTHR44140">
    <property type="entry name" value="LD25575P"/>
    <property type="match status" value="1"/>
</dbReference>
<keyword evidence="10" id="KW-1185">Reference proteome</keyword>
<dbReference type="PANTHER" id="PTHR44140:SF2">
    <property type="entry name" value="LD25575P"/>
    <property type="match status" value="1"/>
</dbReference>
<dbReference type="PROSITE" id="PS50005">
    <property type="entry name" value="TPR"/>
    <property type="match status" value="4"/>
</dbReference>
<dbReference type="CTD" id="41161"/>
<keyword evidence="4 6" id="KW-0802">TPR repeat</keyword>
<dbReference type="KEGG" id="soy:115876484"/>
<proteinExistence type="predicted"/>
<dbReference type="InterPro" id="IPR051727">
    <property type="entry name" value="DnaJ_C3_Co-chaperones"/>
</dbReference>
<dbReference type="Pfam" id="PF13181">
    <property type="entry name" value="TPR_8"/>
    <property type="match status" value="1"/>
</dbReference>
<organism evidence="10 11">
    <name type="scientific">Sitophilus oryzae</name>
    <name type="common">Rice weevil</name>
    <name type="synonym">Curculio oryzae</name>
    <dbReference type="NCBI Taxonomy" id="7048"/>
    <lineage>
        <taxon>Eukaryota</taxon>
        <taxon>Metazoa</taxon>
        <taxon>Ecdysozoa</taxon>
        <taxon>Arthropoda</taxon>
        <taxon>Hexapoda</taxon>
        <taxon>Insecta</taxon>
        <taxon>Pterygota</taxon>
        <taxon>Neoptera</taxon>
        <taxon>Endopterygota</taxon>
        <taxon>Coleoptera</taxon>
        <taxon>Polyphaga</taxon>
        <taxon>Cucujiformia</taxon>
        <taxon>Curculionidae</taxon>
        <taxon>Dryophthorinae</taxon>
        <taxon>Sitophilus</taxon>
    </lineage>
</organism>
<evidence type="ECO:0000256" key="2">
    <source>
        <dbReference type="ARBA" id="ARBA00022729"/>
    </source>
</evidence>
<dbReference type="GO" id="GO:0051087">
    <property type="term" value="F:protein-folding chaperone binding"/>
    <property type="evidence" value="ECO:0007669"/>
    <property type="project" value="TreeGrafter"/>
</dbReference>
<keyword evidence="7" id="KW-0175">Coiled coil</keyword>
<dbReference type="SMART" id="SM00271">
    <property type="entry name" value="DnaJ"/>
    <property type="match status" value="1"/>
</dbReference>
<dbReference type="SMART" id="SM00028">
    <property type="entry name" value="TPR"/>
    <property type="match status" value="9"/>
</dbReference>
<dbReference type="InParanoid" id="A0A6J2XA81"/>
<accession>A0A6J2XA81</accession>
<evidence type="ECO:0000256" key="5">
    <source>
        <dbReference type="ARBA" id="ARBA00022824"/>
    </source>
</evidence>
<reference evidence="11" key="1">
    <citation type="submission" date="2025-08" db="UniProtKB">
        <authorList>
            <consortium name="RefSeq"/>
        </authorList>
    </citation>
    <scope>IDENTIFICATION</scope>
    <source>
        <tissue evidence="11">Gonads</tissue>
    </source>
</reference>
<dbReference type="PRINTS" id="PR00625">
    <property type="entry name" value="JDOMAIN"/>
</dbReference>